<dbReference type="AlphaFoldDB" id="A0A7J7IWE5"/>
<proteinExistence type="predicted"/>
<feature type="signal peptide" evidence="1">
    <location>
        <begin position="1"/>
        <end position="20"/>
    </location>
</feature>
<dbReference type="Proteomes" id="UP000593567">
    <property type="component" value="Unassembled WGS sequence"/>
</dbReference>
<keyword evidence="3" id="KW-1185">Reference proteome</keyword>
<keyword evidence="1" id="KW-0732">Signal</keyword>
<name>A0A7J7IWE5_BUGNE</name>
<comment type="caution">
    <text evidence="2">The sequence shown here is derived from an EMBL/GenBank/DDBJ whole genome shotgun (WGS) entry which is preliminary data.</text>
</comment>
<evidence type="ECO:0000313" key="2">
    <source>
        <dbReference type="EMBL" id="KAF6018219.1"/>
    </source>
</evidence>
<dbReference type="EMBL" id="VXIV02003327">
    <property type="protein sequence ID" value="KAF6018219.1"/>
    <property type="molecule type" value="Genomic_DNA"/>
</dbReference>
<evidence type="ECO:0000256" key="1">
    <source>
        <dbReference type="SAM" id="SignalP"/>
    </source>
</evidence>
<feature type="chain" id="PRO_5029640244" evidence="1">
    <location>
        <begin position="21"/>
        <end position="184"/>
    </location>
</feature>
<protein>
    <submittedName>
        <fullName evidence="2">Uncharacterized protein</fullName>
    </submittedName>
</protein>
<accession>A0A7J7IWE5</accession>
<gene>
    <name evidence="2" type="ORF">EB796_023450</name>
</gene>
<evidence type="ECO:0000313" key="3">
    <source>
        <dbReference type="Proteomes" id="UP000593567"/>
    </source>
</evidence>
<organism evidence="2 3">
    <name type="scientific">Bugula neritina</name>
    <name type="common">Brown bryozoan</name>
    <name type="synonym">Sertularia neritina</name>
    <dbReference type="NCBI Taxonomy" id="10212"/>
    <lineage>
        <taxon>Eukaryota</taxon>
        <taxon>Metazoa</taxon>
        <taxon>Spiralia</taxon>
        <taxon>Lophotrochozoa</taxon>
        <taxon>Bryozoa</taxon>
        <taxon>Gymnolaemata</taxon>
        <taxon>Cheilostomatida</taxon>
        <taxon>Flustrina</taxon>
        <taxon>Buguloidea</taxon>
        <taxon>Bugulidae</taxon>
        <taxon>Bugula</taxon>
    </lineage>
</organism>
<sequence>MKFITSTKIIPVLCLALASAFNTLNAEDAICQPLSQKALEKRLLSAKNSPNWTNYPVKTFNQLYLHQIDPEDEERPDRCTNTSSRRKSKIFHFESYPGWYRTTWSVDFSNMDAMPIYPNLLVHNKCCDNTCYIPSGIGKSQPGIVKQRLEDTIVLQQKNGCTSAVAGSLFTCTPCVCVCHSPSP</sequence>
<reference evidence="2" key="1">
    <citation type="submission" date="2020-06" db="EMBL/GenBank/DDBJ databases">
        <title>Draft genome of Bugula neritina, a colonial animal packing powerful symbionts and potential medicines.</title>
        <authorList>
            <person name="Rayko M."/>
        </authorList>
    </citation>
    <scope>NUCLEOTIDE SEQUENCE [LARGE SCALE GENOMIC DNA]</scope>
    <source>
        <strain evidence="2">Kwan_BN1</strain>
    </source>
</reference>